<reference evidence="2" key="2">
    <citation type="submission" date="2020-06" db="EMBL/GenBank/DDBJ databases">
        <title>Helianthus annuus Genome sequencing and assembly Release 2.</title>
        <authorList>
            <person name="Gouzy J."/>
            <person name="Langlade N."/>
            <person name="Munos S."/>
        </authorList>
    </citation>
    <scope>NUCLEOTIDE SEQUENCE</scope>
    <source>
        <tissue evidence="2">Leaves</tissue>
    </source>
</reference>
<feature type="region of interest" description="Disordered" evidence="1">
    <location>
        <begin position="43"/>
        <end position="80"/>
    </location>
</feature>
<organism evidence="2 3">
    <name type="scientific">Helianthus annuus</name>
    <name type="common">Common sunflower</name>
    <dbReference type="NCBI Taxonomy" id="4232"/>
    <lineage>
        <taxon>Eukaryota</taxon>
        <taxon>Viridiplantae</taxon>
        <taxon>Streptophyta</taxon>
        <taxon>Embryophyta</taxon>
        <taxon>Tracheophyta</taxon>
        <taxon>Spermatophyta</taxon>
        <taxon>Magnoliopsida</taxon>
        <taxon>eudicotyledons</taxon>
        <taxon>Gunneridae</taxon>
        <taxon>Pentapetalae</taxon>
        <taxon>asterids</taxon>
        <taxon>campanulids</taxon>
        <taxon>Asterales</taxon>
        <taxon>Asteraceae</taxon>
        <taxon>Asteroideae</taxon>
        <taxon>Heliantheae alliance</taxon>
        <taxon>Heliantheae</taxon>
        <taxon>Helianthus</taxon>
    </lineage>
</organism>
<dbReference type="AlphaFoldDB" id="A0A9K3JYR8"/>
<name>A0A9K3JYR8_HELAN</name>
<dbReference type="Gramene" id="mRNA:HanXRQr2_Chr01g0035871">
    <property type="protein sequence ID" value="mRNA:HanXRQr2_Chr01g0035871"/>
    <property type="gene ID" value="HanXRQr2_Chr01g0035871"/>
</dbReference>
<reference evidence="2" key="1">
    <citation type="journal article" date="2017" name="Nature">
        <title>The sunflower genome provides insights into oil metabolism, flowering and Asterid evolution.</title>
        <authorList>
            <person name="Badouin H."/>
            <person name="Gouzy J."/>
            <person name="Grassa C.J."/>
            <person name="Murat F."/>
            <person name="Staton S.E."/>
            <person name="Cottret L."/>
            <person name="Lelandais-Briere C."/>
            <person name="Owens G.L."/>
            <person name="Carrere S."/>
            <person name="Mayjonade B."/>
            <person name="Legrand L."/>
            <person name="Gill N."/>
            <person name="Kane N.C."/>
            <person name="Bowers J.E."/>
            <person name="Hubner S."/>
            <person name="Bellec A."/>
            <person name="Berard A."/>
            <person name="Berges H."/>
            <person name="Blanchet N."/>
            <person name="Boniface M.C."/>
            <person name="Brunel D."/>
            <person name="Catrice O."/>
            <person name="Chaidir N."/>
            <person name="Claudel C."/>
            <person name="Donnadieu C."/>
            <person name="Faraut T."/>
            <person name="Fievet G."/>
            <person name="Helmstetter N."/>
            <person name="King M."/>
            <person name="Knapp S.J."/>
            <person name="Lai Z."/>
            <person name="Le Paslier M.C."/>
            <person name="Lippi Y."/>
            <person name="Lorenzon L."/>
            <person name="Mandel J.R."/>
            <person name="Marage G."/>
            <person name="Marchand G."/>
            <person name="Marquand E."/>
            <person name="Bret-Mestries E."/>
            <person name="Morien E."/>
            <person name="Nambeesan S."/>
            <person name="Nguyen T."/>
            <person name="Pegot-Espagnet P."/>
            <person name="Pouilly N."/>
            <person name="Raftis F."/>
            <person name="Sallet E."/>
            <person name="Schiex T."/>
            <person name="Thomas J."/>
            <person name="Vandecasteele C."/>
            <person name="Vares D."/>
            <person name="Vear F."/>
            <person name="Vautrin S."/>
            <person name="Crespi M."/>
            <person name="Mangin B."/>
            <person name="Burke J.M."/>
            <person name="Salse J."/>
            <person name="Munos S."/>
            <person name="Vincourt P."/>
            <person name="Rieseberg L.H."/>
            <person name="Langlade N.B."/>
        </authorList>
    </citation>
    <scope>NUCLEOTIDE SEQUENCE</scope>
    <source>
        <tissue evidence="2">Leaves</tissue>
    </source>
</reference>
<dbReference type="EMBL" id="MNCJ02000316">
    <property type="protein sequence ID" value="KAF5823210.1"/>
    <property type="molecule type" value="Genomic_DNA"/>
</dbReference>
<proteinExistence type="predicted"/>
<evidence type="ECO:0000313" key="2">
    <source>
        <dbReference type="EMBL" id="KAF5823210.1"/>
    </source>
</evidence>
<feature type="compositionally biased region" description="Polar residues" evidence="1">
    <location>
        <begin position="43"/>
        <end position="55"/>
    </location>
</feature>
<evidence type="ECO:0000256" key="1">
    <source>
        <dbReference type="SAM" id="MobiDB-lite"/>
    </source>
</evidence>
<sequence>MSTFIINNQRARISSFLLNPINNQPLLFLNHLVLRSTIHTPTTNLKPTSLMTGAPSNRLLHQNKKDADQNNDNESNKREYMYMSTSNIMIKLKCG</sequence>
<feature type="compositionally biased region" description="Basic and acidic residues" evidence="1">
    <location>
        <begin position="63"/>
        <end position="80"/>
    </location>
</feature>
<evidence type="ECO:0000313" key="3">
    <source>
        <dbReference type="Proteomes" id="UP000215914"/>
    </source>
</evidence>
<accession>A0A9K3JYR8</accession>
<comment type="caution">
    <text evidence="2">The sequence shown here is derived from an EMBL/GenBank/DDBJ whole genome shotgun (WGS) entry which is preliminary data.</text>
</comment>
<dbReference type="Proteomes" id="UP000215914">
    <property type="component" value="Unassembled WGS sequence"/>
</dbReference>
<protein>
    <submittedName>
        <fullName evidence="2">Uncharacterized protein</fullName>
    </submittedName>
</protein>
<gene>
    <name evidence="2" type="ORF">HanXRQr2_Chr01g0035871</name>
</gene>
<keyword evidence="3" id="KW-1185">Reference proteome</keyword>